<evidence type="ECO:0000256" key="2">
    <source>
        <dbReference type="ARBA" id="ARBA00010617"/>
    </source>
</evidence>
<dbReference type="PRINTS" id="PR00385">
    <property type="entry name" value="P450"/>
</dbReference>
<keyword evidence="6 8" id="KW-0408">Iron</keyword>
<dbReference type="InterPro" id="IPR001128">
    <property type="entry name" value="Cyt_P450"/>
</dbReference>
<comment type="caution">
    <text evidence="11">The sequence shown here is derived from an EMBL/GenBank/DDBJ whole genome shotgun (WGS) entry which is preliminary data.</text>
</comment>
<keyword evidence="10" id="KW-0732">Signal</keyword>
<keyword evidence="7 9" id="KW-0503">Monooxygenase</keyword>
<keyword evidence="5 9" id="KW-0560">Oxidoreductase</keyword>
<evidence type="ECO:0000256" key="6">
    <source>
        <dbReference type="ARBA" id="ARBA00023004"/>
    </source>
</evidence>
<comment type="similarity">
    <text evidence="2 9">Belongs to the cytochrome P450 family.</text>
</comment>
<dbReference type="PRINTS" id="PR00463">
    <property type="entry name" value="EP450I"/>
</dbReference>
<evidence type="ECO:0000256" key="8">
    <source>
        <dbReference type="PIRSR" id="PIRSR602401-1"/>
    </source>
</evidence>
<dbReference type="Gene3D" id="1.10.630.10">
    <property type="entry name" value="Cytochrome P450"/>
    <property type="match status" value="1"/>
</dbReference>
<reference evidence="11" key="1">
    <citation type="submission" date="2019-05" db="EMBL/GenBank/DDBJ databases">
        <title>The de novo reference genome and transcriptome assemblies of the wild tomato species Solanum chilense.</title>
        <authorList>
            <person name="Stam R."/>
            <person name="Nosenko T."/>
            <person name="Hoerger A.C."/>
            <person name="Stephan W."/>
            <person name="Seidel M.A."/>
            <person name="Kuhn J.M.M."/>
            <person name="Haberer G."/>
            <person name="Tellier A."/>
        </authorList>
    </citation>
    <scope>NUCLEOTIDE SEQUENCE</scope>
    <source>
        <tissue evidence="11">Mature leaves</tissue>
    </source>
</reference>
<evidence type="ECO:0000256" key="10">
    <source>
        <dbReference type="SAM" id="SignalP"/>
    </source>
</evidence>
<dbReference type="InterPro" id="IPR002401">
    <property type="entry name" value="Cyt_P450_E_grp-I"/>
</dbReference>
<dbReference type="GO" id="GO:0004497">
    <property type="term" value="F:monooxygenase activity"/>
    <property type="evidence" value="ECO:0007669"/>
    <property type="project" value="UniProtKB-KW"/>
</dbReference>
<name>A0A6N2BVV5_SOLCI</name>
<dbReference type="InterPro" id="IPR017972">
    <property type="entry name" value="Cyt_P450_CS"/>
</dbReference>
<protein>
    <recommendedName>
        <fullName evidence="12">(S)-N-methylcoclaurine 3'-hydroxylase isozyme 2</fullName>
    </recommendedName>
</protein>
<dbReference type="EMBL" id="RXGB01002153">
    <property type="protein sequence ID" value="TMW96133.1"/>
    <property type="molecule type" value="Genomic_DNA"/>
</dbReference>
<evidence type="ECO:0008006" key="12">
    <source>
        <dbReference type="Google" id="ProtNLM"/>
    </source>
</evidence>
<dbReference type="AlphaFoldDB" id="A0A6N2BVV5"/>
<evidence type="ECO:0000256" key="1">
    <source>
        <dbReference type="ARBA" id="ARBA00001971"/>
    </source>
</evidence>
<feature type="chain" id="PRO_5027107246" description="(S)-N-methylcoclaurine 3'-hydroxylase isozyme 2" evidence="10">
    <location>
        <begin position="28"/>
        <end position="483"/>
    </location>
</feature>
<dbReference type="GO" id="GO:0005506">
    <property type="term" value="F:iron ion binding"/>
    <property type="evidence" value="ECO:0007669"/>
    <property type="project" value="InterPro"/>
</dbReference>
<keyword evidence="3 8" id="KW-0349">Heme</keyword>
<dbReference type="PROSITE" id="PS00086">
    <property type="entry name" value="CYTOCHROME_P450"/>
    <property type="match status" value="1"/>
</dbReference>
<dbReference type="PANTHER" id="PTHR47950:SF49">
    <property type="entry name" value="CYTOCHROME P450"/>
    <property type="match status" value="1"/>
</dbReference>
<evidence type="ECO:0000256" key="4">
    <source>
        <dbReference type="ARBA" id="ARBA00022723"/>
    </source>
</evidence>
<evidence type="ECO:0000256" key="7">
    <source>
        <dbReference type="ARBA" id="ARBA00023033"/>
    </source>
</evidence>
<dbReference type="SUPFAM" id="SSF48264">
    <property type="entry name" value="Cytochrome P450"/>
    <property type="match status" value="1"/>
</dbReference>
<accession>A0A6N2BVV5</accession>
<comment type="cofactor">
    <cofactor evidence="1 8">
        <name>heme</name>
        <dbReference type="ChEBI" id="CHEBI:30413"/>
    </cofactor>
</comment>
<proteinExistence type="inferred from homology"/>
<evidence type="ECO:0000256" key="3">
    <source>
        <dbReference type="ARBA" id="ARBA00022617"/>
    </source>
</evidence>
<gene>
    <name evidence="11" type="ORF">EJD97_007877</name>
</gene>
<feature type="signal peptide" evidence="10">
    <location>
        <begin position="1"/>
        <end position="27"/>
    </location>
</feature>
<dbReference type="GO" id="GO:0016705">
    <property type="term" value="F:oxidoreductase activity, acting on paired donors, with incorporation or reduction of molecular oxygen"/>
    <property type="evidence" value="ECO:0007669"/>
    <property type="project" value="InterPro"/>
</dbReference>
<sequence length="483" mass="54733">MSMEYYTLPAFLLFLVPFFFLIKKSQNLPPGPRPWPLLGNILQIGKTPHISLAKFAQIHGPLISVKLGTQLVVVASSPASAAEILKTQDRLLSARSPPSVVPYELSVIDQHSIVFSSDLSNHWKFLRAFCRTYLFSPKAVESQTALREKKVSEMIHFLRSKKGKTVKISEILFGTILNTLGNLFFSKDLCDLDYESNTSEIKRVFRKIIELGAMPNISDFYPLFEVLDLQGLRKQTKMYQCQLINIWSDIVKEKRQAIRRGSSDFLDAMIDNGFSDLQINILFIELIGAGSDTTTATTEWAMTELLRNKGAMHKLKAEVRSKIGENDIITESNISDLPYLAACVKETLRLHSPTPFLIPRRASETCKIMDYTIPKNSKLFVNAWAIGRDSNTWGDALSFRPERFLNSNVDFKGQDFEFIPFGAGRRICPGLGFARQEIHLILASLIHYFEWSLPNGEDPMQLDMEDKFGVTLQKEKPLLIVPM</sequence>
<dbReference type="FunFam" id="1.10.630.10:FF:000126">
    <property type="entry name" value="Predicted protein"/>
    <property type="match status" value="1"/>
</dbReference>
<dbReference type="Pfam" id="PF00067">
    <property type="entry name" value="p450"/>
    <property type="match status" value="1"/>
</dbReference>
<dbReference type="GO" id="GO:0020037">
    <property type="term" value="F:heme binding"/>
    <property type="evidence" value="ECO:0007669"/>
    <property type="project" value="InterPro"/>
</dbReference>
<dbReference type="CDD" id="cd11073">
    <property type="entry name" value="CYP76-like"/>
    <property type="match status" value="1"/>
</dbReference>
<keyword evidence="4 8" id="KW-0479">Metal-binding</keyword>
<evidence type="ECO:0000313" key="11">
    <source>
        <dbReference type="EMBL" id="TMW96133.1"/>
    </source>
</evidence>
<evidence type="ECO:0000256" key="9">
    <source>
        <dbReference type="RuleBase" id="RU000461"/>
    </source>
</evidence>
<dbReference type="InterPro" id="IPR036396">
    <property type="entry name" value="Cyt_P450_sf"/>
</dbReference>
<feature type="binding site" description="axial binding residue" evidence="8">
    <location>
        <position position="428"/>
    </location>
    <ligand>
        <name>heme</name>
        <dbReference type="ChEBI" id="CHEBI:30413"/>
    </ligand>
    <ligandPart>
        <name>Fe</name>
        <dbReference type="ChEBI" id="CHEBI:18248"/>
    </ligandPart>
</feature>
<dbReference type="PANTHER" id="PTHR47950">
    <property type="entry name" value="CYTOCHROME P450, FAMILY 76, SUBFAMILY C, POLYPEPTIDE 5-RELATED"/>
    <property type="match status" value="1"/>
</dbReference>
<organism evidence="11">
    <name type="scientific">Solanum chilense</name>
    <name type="common">Tomato</name>
    <name type="synonym">Lycopersicon chilense</name>
    <dbReference type="NCBI Taxonomy" id="4083"/>
    <lineage>
        <taxon>Eukaryota</taxon>
        <taxon>Viridiplantae</taxon>
        <taxon>Streptophyta</taxon>
        <taxon>Embryophyta</taxon>
        <taxon>Tracheophyta</taxon>
        <taxon>Spermatophyta</taxon>
        <taxon>Magnoliopsida</taxon>
        <taxon>eudicotyledons</taxon>
        <taxon>Gunneridae</taxon>
        <taxon>Pentapetalae</taxon>
        <taxon>asterids</taxon>
        <taxon>lamiids</taxon>
        <taxon>Solanales</taxon>
        <taxon>Solanaceae</taxon>
        <taxon>Solanoideae</taxon>
        <taxon>Solaneae</taxon>
        <taxon>Solanum</taxon>
        <taxon>Solanum subgen. Lycopersicon</taxon>
    </lineage>
</organism>
<evidence type="ECO:0000256" key="5">
    <source>
        <dbReference type="ARBA" id="ARBA00023002"/>
    </source>
</evidence>